<dbReference type="SMART" id="SM00530">
    <property type="entry name" value="HTH_XRE"/>
    <property type="match status" value="1"/>
</dbReference>
<comment type="caution">
    <text evidence="9">The sequence shown here is derived from an EMBL/GenBank/DDBJ whole genome shotgun (WGS) entry which is preliminary data.</text>
</comment>
<name>A0ABW3LMS8_9BACI</name>
<evidence type="ECO:0000256" key="2">
    <source>
        <dbReference type="ARBA" id="ARBA00022679"/>
    </source>
</evidence>
<dbReference type="Gene3D" id="3.40.50.150">
    <property type="entry name" value="Vaccinia Virus protein VP39"/>
    <property type="match status" value="1"/>
</dbReference>
<dbReference type="InterPro" id="IPR031303">
    <property type="entry name" value="C5_meth_CS"/>
</dbReference>
<dbReference type="NCBIfam" id="TIGR00675">
    <property type="entry name" value="dcm"/>
    <property type="match status" value="1"/>
</dbReference>
<dbReference type="InterPro" id="IPR018117">
    <property type="entry name" value="C5_DNA_meth_AS"/>
</dbReference>
<sequence>MYLISKEKVRKQMKNLGIHTQKELAEQLGVSKNQLSMLLSPNYSPIKSNAMKLCEVLDVDLDQITEQLEFDLDLNENRSTNKVIYRHNNNKNIENNKDHDFVEVRDTVASKKYKVLELFAGAGGLGLGLEYAGFDSVGNIEIDKQACKTLKKNRPNWNIINEDIVKINENGIENYIDVPSIGELDLLSGGYPCQAFSYAGKKGGLQDARGTMFYHYAKILGELKPKMFLAENVKGLLNHDGGNTLKVMLDVFSDMGYKVEYKILRALDYDVAQKRERIVIVGIRNDLVNIYDELEYLFPKPYGYELTLKDILQDIPESDGTRYPDSKKNVLDLVPPGGYWRDLPTEIAKEYMGKSYYSGGGRTGMARRLSWDEPSLTLTCSPAQKQTERCHPDETRPFTVREYARIQSFPDEWIFDCSTSNAYKQIGNAVPVNMAKAIGLSIVKTLNKIN</sequence>
<evidence type="ECO:0000259" key="8">
    <source>
        <dbReference type="PROSITE" id="PS50943"/>
    </source>
</evidence>
<dbReference type="Proteomes" id="UP001597040">
    <property type="component" value="Unassembled WGS sequence"/>
</dbReference>
<dbReference type="PROSITE" id="PS50943">
    <property type="entry name" value="HTH_CROC1"/>
    <property type="match status" value="1"/>
</dbReference>
<dbReference type="EMBL" id="JBHTKJ010000034">
    <property type="protein sequence ID" value="MFD1039260.1"/>
    <property type="molecule type" value="Genomic_DNA"/>
</dbReference>
<comment type="similarity">
    <text evidence="5 6">Belongs to the class I-like SAM-binding methyltransferase superfamily. C5-methyltransferase family.</text>
</comment>
<dbReference type="PRINTS" id="PR00105">
    <property type="entry name" value="C5METTRFRASE"/>
</dbReference>
<dbReference type="Gene3D" id="1.10.260.40">
    <property type="entry name" value="lambda repressor-like DNA-binding domains"/>
    <property type="match status" value="1"/>
</dbReference>
<evidence type="ECO:0000256" key="6">
    <source>
        <dbReference type="RuleBase" id="RU000416"/>
    </source>
</evidence>
<feature type="domain" description="HTH cro/C1-type" evidence="8">
    <location>
        <begin position="20"/>
        <end position="64"/>
    </location>
</feature>
<keyword evidence="1 5" id="KW-0489">Methyltransferase</keyword>
<dbReference type="PANTHER" id="PTHR10629:SF52">
    <property type="entry name" value="DNA (CYTOSINE-5)-METHYLTRANSFERASE 1"/>
    <property type="match status" value="1"/>
</dbReference>
<dbReference type="PANTHER" id="PTHR10629">
    <property type="entry name" value="CYTOSINE-SPECIFIC METHYLTRANSFERASE"/>
    <property type="match status" value="1"/>
</dbReference>
<dbReference type="InterPro" id="IPR001387">
    <property type="entry name" value="Cro/C1-type_HTH"/>
</dbReference>
<keyword evidence="3 5" id="KW-0949">S-adenosyl-L-methionine</keyword>
<evidence type="ECO:0000313" key="10">
    <source>
        <dbReference type="Proteomes" id="UP001597040"/>
    </source>
</evidence>
<protein>
    <recommendedName>
        <fullName evidence="7">Cytosine-specific methyltransferase</fullName>
        <ecNumber evidence="7">2.1.1.37</ecNumber>
    </recommendedName>
</protein>
<dbReference type="GO" id="GO:0003886">
    <property type="term" value="F:DNA (cytosine-5-)-methyltransferase activity"/>
    <property type="evidence" value="ECO:0007669"/>
    <property type="project" value="UniProtKB-EC"/>
</dbReference>
<evidence type="ECO:0000256" key="3">
    <source>
        <dbReference type="ARBA" id="ARBA00022691"/>
    </source>
</evidence>
<dbReference type="PROSITE" id="PS00094">
    <property type="entry name" value="C5_MTASE_1"/>
    <property type="match status" value="1"/>
</dbReference>
<dbReference type="Gene3D" id="3.90.120.10">
    <property type="entry name" value="DNA Methylase, subunit A, domain 2"/>
    <property type="match status" value="1"/>
</dbReference>
<dbReference type="CDD" id="cd00315">
    <property type="entry name" value="Cyt_C5_DNA_methylase"/>
    <property type="match status" value="1"/>
</dbReference>
<proteinExistence type="inferred from homology"/>
<evidence type="ECO:0000256" key="5">
    <source>
        <dbReference type="PROSITE-ProRule" id="PRU01016"/>
    </source>
</evidence>
<evidence type="ECO:0000256" key="7">
    <source>
        <dbReference type="RuleBase" id="RU000417"/>
    </source>
</evidence>
<keyword evidence="4" id="KW-0680">Restriction system</keyword>
<dbReference type="InterPro" id="IPR010744">
    <property type="entry name" value="Phage_CI_N"/>
</dbReference>
<dbReference type="SUPFAM" id="SSF47413">
    <property type="entry name" value="lambda repressor-like DNA-binding domains"/>
    <property type="match status" value="1"/>
</dbReference>
<feature type="active site" evidence="5">
    <location>
        <position position="193"/>
    </location>
</feature>
<dbReference type="InterPro" id="IPR050390">
    <property type="entry name" value="C5-Methyltransferase"/>
</dbReference>
<dbReference type="InterPro" id="IPR029063">
    <property type="entry name" value="SAM-dependent_MTases_sf"/>
</dbReference>
<dbReference type="InterPro" id="IPR010982">
    <property type="entry name" value="Lambda_DNA-bd_dom_sf"/>
</dbReference>
<dbReference type="EC" id="2.1.1.37" evidence="7"/>
<evidence type="ECO:0000256" key="4">
    <source>
        <dbReference type="ARBA" id="ARBA00022747"/>
    </source>
</evidence>
<dbReference type="CDD" id="cd00093">
    <property type="entry name" value="HTH_XRE"/>
    <property type="match status" value="1"/>
</dbReference>
<dbReference type="PROSITE" id="PS51679">
    <property type="entry name" value="SAM_MT_C5"/>
    <property type="match status" value="1"/>
</dbReference>
<dbReference type="InterPro" id="IPR001525">
    <property type="entry name" value="C5_MeTfrase"/>
</dbReference>
<dbReference type="Pfam" id="PF07022">
    <property type="entry name" value="Phage_CI_repr"/>
    <property type="match status" value="1"/>
</dbReference>
<keyword evidence="10" id="KW-1185">Reference proteome</keyword>
<organism evidence="9 10">
    <name type="scientific">Virgibacillus byunsanensis</name>
    <dbReference type="NCBI Taxonomy" id="570945"/>
    <lineage>
        <taxon>Bacteria</taxon>
        <taxon>Bacillati</taxon>
        <taxon>Bacillota</taxon>
        <taxon>Bacilli</taxon>
        <taxon>Bacillales</taxon>
        <taxon>Bacillaceae</taxon>
        <taxon>Virgibacillus</taxon>
    </lineage>
</organism>
<evidence type="ECO:0000313" key="9">
    <source>
        <dbReference type="EMBL" id="MFD1039260.1"/>
    </source>
</evidence>
<dbReference type="GO" id="GO:0032259">
    <property type="term" value="P:methylation"/>
    <property type="evidence" value="ECO:0007669"/>
    <property type="project" value="UniProtKB-KW"/>
</dbReference>
<evidence type="ECO:0000256" key="1">
    <source>
        <dbReference type="ARBA" id="ARBA00022603"/>
    </source>
</evidence>
<keyword evidence="2 5" id="KW-0808">Transferase</keyword>
<dbReference type="Pfam" id="PF00145">
    <property type="entry name" value="DNA_methylase"/>
    <property type="match status" value="1"/>
</dbReference>
<accession>A0ABW3LMS8</accession>
<reference evidence="10" key="1">
    <citation type="journal article" date="2019" name="Int. J. Syst. Evol. Microbiol.">
        <title>The Global Catalogue of Microorganisms (GCM) 10K type strain sequencing project: providing services to taxonomists for standard genome sequencing and annotation.</title>
        <authorList>
            <consortium name="The Broad Institute Genomics Platform"/>
            <consortium name="The Broad Institute Genome Sequencing Center for Infectious Disease"/>
            <person name="Wu L."/>
            <person name="Ma J."/>
        </authorList>
    </citation>
    <scope>NUCLEOTIDE SEQUENCE [LARGE SCALE GENOMIC DNA]</scope>
    <source>
        <strain evidence="10">CCUG 56754</strain>
    </source>
</reference>
<comment type="catalytic activity">
    <reaction evidence="7">
        <text>a 2'-deoxycytidine in DNA + S-adenosyl-L-methionine = a 5-methyl-2'-deoxycytidine in DNA + S-adenosyl-L-homocysteine + H(+)</text>
        <dbReference type="Rhea" id="RHEA:13681"/>
        <dbReference type="Rhea" id="RHEA-COMP:11369"/>
        <dbReference type="Rhea" id="RHEA-COMP:11370"/>
        <dbReference type="ChEBI" id="CHEBI:15378"/>
        <dbReference type="ChEBI" id="CHEBI:57856"/>
        <dbReference type="ChEBI" id="CHEBI:59789"/>
        <dbReference type="ChEBI" id="CHEBI:85452"/>
        <dbReference type="ChEBI" id="CHEBI:85454"/>
        <dbReference type="EC" id="2.1.1.37"/>
    </reaction>
</comment>
<dbReference type="RefSeq" id="WP_390362921.1">
    <property type="nucleotide sequence ID" value="NZ_JBHTKJ010000034.1"/>
</dbReference>
<dbReference type="SUPFAM" id="SSF53335">
    <property type="entry name" value="S-adenosyl-L-methionine-dependent methyltransferases"/>
    <property type="match status" value="1"/>
</dbReference>
<dbReference type="PROSITE" id="PS00095">
    <property type="entry name" value="C5_MTASE_2"/>
    <property type="match status" value="1"/>
</dbReference>
<gene>
    <name evidence="9" type="primary">dcm</name>
    <name evidence="9" type="ORF">ACFQ3N_12780</name>
</gene>